<evidence type="ECO:0000313" key="2">
    <source>
        <dbReference type="EMBL" id="CAJ0882161.1"/>
    </source>
</evidence>
<evidence type="ECO:0000313" key="4">
    <source>
        <dbReference type="Proteomes" id="UP001190452"/>
    </source>
</evidence>
<accession>A0AAD2EJN4</accession>
<reference evidence="1 4" key="1">
    <citation type="submission" date="2023-07" db="EMBL/GenBank/DDBJ databases">
        <authorList>
            <person name="Peeters C."/>
        </authorList>
    </citation>
    <scope>NUCLEOTIDE SEQUENCE</scope>
    <source>
        <strain evidence="2 4">R-77569</strain>
        <strain evidence="1">R-77591</strain>
    </source>
</reference>
<proteinExistence type="predicted"/>
<dbReference type="EMBL" id="CATVXE010000015">
    <property type="protein sequence ID" value="CAJ0689781.1"/>
    <property type="molecule type" value="Genomic_DNA"/>
</dbReference>
<protein>
    <recommendedName>
        <fullName evidence="5">Virulence factor</fullName>
    </recommendedName>
</protein>
<sequence>MSSQSRYFRLPTPYPLAVKTPAETGPNAPAAHVLGVLWRSPLMWIDYPTHWNLLWTQGMAERNPNDTDSPELKLGDPTGVLVRPVRVVWKTDNPNPVYWQPLWALIRDPLYPLGYHYAVNRNYFYSIQHGTNRPDFADIKVFAGMPRAWIDTPTYIKEERYRNGMDRLTDHFEYGMPAPSILAENEAHAEARMPDLFTKMYTIRGKLRRGLGADQEMTIGLPTFTLKAARRLFTSEIYSEANAMDLESFPQTKVPDVTVMAGDETVGFYDLKEAIAYLNANPRKTVWVYTMDAPGYPKGGRTDENSVLLILGHPNADWGYTPLSALYIPQQHAGGIGAKAATPGGAWSALMQTMQAQAPSDHPVGRVYHDVDKHAANVNTLTRPLRAAVHQQWPDLDQIKDVQSAAEHAIGGLRAASAGLNIARATAYADHTGNSAVVTSAANPNDAWSVLVAPPPGWVKRDPPKQWPRAGGRTNAYLPWFGQWTGSK</sequence>
<evidence type="ECO:0000313" key="1">
    <source>
        <dbReference type="EMBL" id="CAJ0689781.1"/>
    </source>
</evidence>
<gene>
    <name evidence="2" type="ORF">R77569_03328</name>
    <name evidence="1" type="ORF">R77591_03473</name>
</gene>
<keyword evidence="4" id="KW-1185">Reference proteome</keyword>
<evidence type="ECO:0008006" key="5">
    <source>
        <dbReference type="Google" id="ProtNLM"/>
    </source>
</evidence>
<dbReference type="AlphaFoldDB" id="A0AAD2EJN4"/>
<organism evidence="1 3">
    <name type="scientific">Ralstonia mannitolilytica</name>
    <dbReference type="NCBI Taxonomy" id="105219"/>
    <lineage>
        <taxon>Bacteria</taxon>
        <taxon>Pseudomonadati</taxon>
        <taxon>Pseudomonadota</taxon>
        <taxon>Betaproteobacteria</taxon>
        <taxon>Burkholderiales</taxon>
        <taxon>Burkholderiaceae</taxon>
        <taxon>Ralstonia</taxon>
    </lineage>
</organism>
<dbReference type="Proteomes" id="UP001190002">
    <property type="component" value="Unassembled WGS sequence"/>
</dbReference>
<dbReference type="Proteomes" id="UP001190452">
    <property type="component" value="Unassembled WGS sequence"/>
</dbReference>
<name>A0AAD2EJN4_9RALS</name>
<comment type="caution">
    <text evidence="1">The sequence shown here is derived from an EMBL/GenBank/DDBJ whole genome shotgun (WGS) entry which is preliminary data.</text>
</comment>
<evidence type="ECO:0000313" key="3">
    <source>
        <dbReference type="Proteomes" id="UP001190002"/>
    </source>
</evidence>
<dbReference type="EMBL" id="CAUDKV010000014">
    <property type="protein sequence ID" value="CAJ0882161.1"/>
    <property type="molecule type" value="Genomic_DNA"/>
</dbReference>